<sequence length="218" mass="23361">MTRTLSAPLIESGAVSRLEDLELAGGLVANSTFALGNVAEMQIPAEEGALLTFLARFTSARTIIEVGALTGYSTMALAEAVGPGGSVITCGSTGKWAQIARTAWQRAGFTDRIEPIFGPATETIRAFPECPIFDLAFIDADKARYVEYWEALVPRVRPGGLLIADRMMSPQETGNARAIGEFDAYVHADHRVEPVLPTVTDGITVARKKPIQPQEAGR</sequence>
<dbReference type="PROSITE" id="PS51682">
    <property type="entry name" value="SAM_OMT_I"/>
    <property type="match status" value="1"/>
</dbReference>
<dbReference type="InterPro" id="IPR002935">
    <property type="entry name" value="SAM_O-MeTrfase"/>
</dbReference>
<dbReference type="RefSeq" id="WP_007035037.1">
    <property type="nucleotide sequence ID" value="NZ_AOHO01000078.1"/>
</dbReference>
<gene>
    <name evidence="4" type="ORF">H074_36284</name>
</gene>
<comment type="caution">
    <text evidence="4">The sequence shown here is derived from an EMBL/GenBank/DDBJ whole genome shotgun (WGS) entry which is preliminary data.</text>
</comment>
<keyword evidence="5" id="KW-1185">Reference proteome</keyword>
<dbReference type="Gene3D" id="3.40.50.150">
    <property type="entry name" value="Vaccinia Virus protein VP39"/>
    <property type="match status" value="1"/>
</dbReference>
<dbReference type="Proteomes" id="UP000054226">
    <property type="component" value="Unassembled WGS sequence"/>
</dbReference>
<protein>
    <submittedName>
        <fullName evidence="4">Caffeoyl-CoA O-methyltransferase</fullName>
    </submittedName>
</protein>
<evidence type="ECO:0000256" key="2">
    <source>
        <dbReference type="ARBA" id="ARBA00022679"/>
    </source>
</evidence>
<organism evidence="4 5">
    <name type="scientific">Amycolatopsis decaplanina DSM 44594</name>
    <dbReference type="NCBI Taxonomy" id="1284240"/>
    <lineage>
        <taxon>Bacteria</taxon>
        <taxon>Bacillati</taxon>
        <taxon>Actinomycetota</taxon>
        <taxon>Actinomycetes</taxon>
        <taxon>Pseudonocardiales</taxon>
        <taxon>Pseudonocardiaceae</taxon>
        <taxon>Amycolatopsis</taxon>
    </lineage>
</organism>
<evidence type="ECO:0000256" key="1">
    <source>
        <dbReference type="ARBA" id="ARBA00022603"/>
    </source>
</evidence>
<dbReference type="AlphaFoldDB" id="M2YSJ6"/>
<dbReference type="EMBL" id="AOHO01000078">
    <property type="protein sequence ID" value="EME51758.1"/>
    <property type="molecule type" value="Genomic_DNA"/>
</dbReference>
<keyword evidence="3" id="KW-0949">S-adenosyl-L-methionine</keyword>
<name>M2YSJ6_9PSEU</name>
<dbReference type="OrthoDB" id="9799672at2"/>
<dbReference type="InterPro" id="IPR050362">
    <property type="entry name" value="Cation-dep_OMT"/>
</dbReference>
<dbReference type="GO" id="GO:0032259">
    <property type="term" value="P:methylation"/>
    <property type="evidence" value="ECO:0007669"/>
    <property type="project" value="UniProtKB-KW"/>
</dbReference>
<proteinExistence type="predicted"/>
<dbReference type="PANTHER" id="PTHR10509:SF14">
    <property type="entry name" value="CAFFEOYL-COA O-METHYLTRANSFERASE 3-RELATED"/>
    <property type="match status" value="1"/>
</dbReference>
<dbReference type="PANTHER" id="PTHR10509">
    <property type="entry name" value="O-METHYLTRANSFERASE-RELATED"/>
    <property type="match status" value="1"/>
</dbReference>
<dbReference type="GO" id="GO:0008757">
    <property type="term" value="F:S-adenosylmethionine-dependent methyltransferase activity"/>
    <property type="evidence" value="ECO:0007669"/>
    <property type="project" value="TreeGrafter"/>
</dbReference>
<dbReference type="GO" id="GO:0008171">
    <property type="term" value="F:O-methyltransferase activity"/>
    <property type="evidence" value="ECO:0007669"/>
    <property type="project" value="InterPro"/>
</dbReference>
<evidence type="ECO:0000313" key="4">
    <source>
        <dbReference type="EMBL" id="EME51758.1"/>
    </source>
</evidence>
<evidence type="ECO:0000313" key="5">
    <source>
        <dbReference type="Proteomes" id="UP000054226"/>
    </source>
</evidence>
<dbReference type="PATRIC" id="fig|1284240.4.peg.7403"/>
<reference evidence="4 5" key="1">
    <citation type="journal article" date="2013" name="Genome Announc.">
        <title>Draft Genome Sequence of Amycolatopsis decaplanina Strain DSM 44594T.</title>
        <authorList>
            <person name="Kaur N."/>
            <person name="Kumar S."/>
            <person name="Bala M."/>
            <person name="Raghava G.P."/>
            <person name="Mayilraj S."/>
        </authorList>
    </citation>
    <scope>NUCLEOTIDE SEQUENCE [LARGE SCALE GENOMIC DNA]</scope>
    <source>
        <strain evidence="4 5">DSM 44594</strain>
    </source>
</reference>
<accession>M2YSJ6</accession>
<evidence type="ECO:0000256" key="3">
    <source>
        <dbReference type="ARBA" id="ARBA00022691"/>
    </source>
</evidence>
<keyword evidence="1 4" id="KW-0489">Methyltransferase</keyword>
<dbReference type="Pfam" id="PF01596">
    <property type="entry name" value="Methyltransf_3"/>
    <property type="match status" value="1"/>
</dbReference>
<keyword evidence="2 4" id="KW-0808">Transferase</keyword>
<dbReference type="InterPro" id="IPR029063">
    <property type="entry name" value="SAM-dependent_MTases_sf"/>
</dbReference>
<dbReference type="SUPFAM" id="SSF53335">
    <property type="entry name" value="S-adenosyl-L-methionine-dependent methyltransferases"/>
    <property type="match status" value="1"/>
</dbReference>